<comment type="caution">
    <text evidence="1">The sequence shown here is derived from an EMBL/GenBank/DDBJ whole genome shotgun (WGS) entry which is preliminary data.</text>
</comment>
<dbReference type="AlphaFoldDB" id="A0A8J6J588"/>
<dbReference type="InterPro" id="IPR045527">
    <property type="entry name" value="DUF6470"/>
</dbReference>
<evidence type="ECO:0000313" key="2">
    <source>
        <dbReference type="Proteomes" id="UP000602260"/>
    </source>
</evidence>
<accession>A0A8J6J588</accession>
<evidence type="ECO:0000313" key="1">
    <source>
        <dbReference type="EMBL" id="MBC5717950.1"/>
    </source>
</evidence>
<proteinExistence type="predicted"/>
<keyword evidence="2" id="KW-1185">Reference proteome</keyword>
<protein>
    <submittedName>
        <fullName evidence="1">Uncharacterized protein</fullName>
    </submittedName>
</protein>
<reference evidence="1" key="1">
    <citation type="submission" date="2020-08" db="EMBL/GenBank/DDBJ databases">
        <title>Genome public.</title>
        <authorList>
            <person name="Liu C."/>
            <person name="Sun Q."/>
        </authorList>
    </citation>
    <scope>NUCLEOTIDE SEQUENCE</scope>
    <source>
        <strain evidence="1">BX5</strain>
    </source>
</reference>
<name>A0A8J6J588_9FIRM</name>
<dbReference type="Pfam" id="PF20074">
    <property type="entry name" value="DUF6470"/>
    <property type="match status" value="1"/>
</dbReference>
<organism evidence="1 2">
    <name type="scientific">Flintibacter faecis</name>
    <dbReference type="NCBI Taxonomy" id="2763047"/>
    <lineage>
        <taxon>Bacteria</taxon>
        <taxon>Bacillati</taxon>
        <taxon>Bacillota</taxon>
        <taxon>Clostridia</taxon>
        <taxon>Eubacteriales</taxon>
        <taxon>Flintibacter</taxon>
    </lineage>
</organism>
<gene>
    <name evidence="1" type="ORF">H8S55_11595</name>
</gene>
<dbReference type="Proteomes" id="UP000602260">
    <property type="component" value="Unassembled WGS sequence"/>
</dbReference>
<dbReference type="EMBL" id="JACOPN010000008">
    <property type="protein sequence ID" value="MBC5717950.1"/>
    <property type="molecule type" value="Genomic_DNA"/>
</dbReference>
<dbReference type="RefSeq" id="WP_147561985.1">
    <property type="nucleotide sequence ID" value="NZ_JACOPN010000008.1"/>
</dbReference>
<sequence length="202" mass="22531">MMPLIEIQSVPIEIEMKVSHARLEYTRATADLEISRAKGGLSIKSRPIHLNIDTFEARNSIVPSPMRATKQNAQLGQEAAYQATATYAQQGQLLLKAQVGEELVTQFAQDAMNKDLKTNVGIQFLPTVGPEITCDPGEMNIRFEMDKLNFDWRQSKGNFEFVPGDIEISVKQRPDVIIKYIGGPIYVPPSSDPDYEPVDVHA</sequence>